<comment type="caution">
    <text evidence="2">The sequence shown here is derived from an EMBL/GenBank/DDBJ whole genome shotgun (WGS) entry which is preliminary data.</text>
</comment>
<dbReference type="Proteomes" id="UP000291591">
    <property type="component" value="Unassembled WGS sequence"/>
</dbReference>
<dbReference type="Pfam" id="PF13468">
    <property type="entry name" value="Glyoxalase_3"/>
    <property type="match status" value="1"/>
</dbReference>
<evidence type="ECO:0000313" key="2">
    <source>
        <dbReference type="EMBL" id="RZT86992.1"/>
    </source>
</evidence>
<dbReference type="InterPro" id="IPR025870">
    <property type="entry name" value="Glyoxalase-like_dom"/>
</dbReference>
<dbReference type="InterPro" id="IPR029068">
    <property type="entry name" value="Glyas_Bleomycin-R_OHBP_Dase"/>
</dbReference>
<reference evidence="2 3" key="1">
    <citation type="submission" date="2019-02" db="EMBL/GenBank/DDBJ databases">
        <title>Sequencing the genomes of 1000 actinobacteria strains.</title>
        <authorList>
            <person name="Klenk H.-P."/>
        </authorList>
    </citation>
    <scope>NUCLEOTIDE SEQUENCE [LARGE SCALE GENOMIC DNA]</scope>
    <source>
        <strain evidence="2 3">DSM 45779</strain>
    </source>
</reference>
<dbReference type="EMBL" id="SHKL01000001">
    <property type="protein sequence ID" value="RZT86992.1"/>
    <property type="molecule type" value="Genomic_DNA"/>
</dbReference>
<evidence type="ECO:0000259" key="1">
    <source>
        <dbReference type="Pfam" id="PF13468"/>
    </source>
</evidence>
<dbReference type="PANTHER" id="PTHR40265:SF1">
    <property type="entry name" value="GLYOXALASE-LIKE DOMAIN-CONTAINING PROTEIN"/>
    <property type="match status" value="1"/>
</dbReference>
<dbReference type="SUPFAM" id="SSF54593">
    <property type="entry name" value="Glyoxalase/Bleomycin resistance protein/Dihydroxybiphenyl dioxygenase"/>
    <property type="match status" value="1"/>
</dbReference>
<keyword evidence="3" id="KW-1185">Reference proteome</keyword>
<dbReference type="PANTHER" id="PTHR40265">
    <property type="entry name" value="BLL2707 PROTEIN"/>
    <property type="match status" value="1"/>
</dbReference>
<dbReference type="Gene3D" id="3.10.180.10">
    <property type="entry name" value="2,3-Dihydroxybiphenyl 1,2-Dioxygenase, domain 1"/>
    <property type="match status" value="1"/>
</dbReference>
<sequence>MLDHLVLATPDLASSVAALTADGIALVEGGPHVGVGTRNHLAGLGDGRYLEVVGPDPEQPEPDSPRPFRIDTLAAPRLLTWAVRVPDLDAALAAARDAGHDPGPGRAMSRRRPDGELLAWTLAFPPDDLGGVVPFVIDWGSTPHPTASLDDGARLAGLTIGHPEPDRVRSILRALGADTADVVVGESAEPVLTARIVLADGTEKVLV</sequence>
<name>A0A4Q7UY63_PSEST</name>
<dbReference type="OrthoDB" id="3227561at2"/>
<evidence type="ECO:0000313" key="3">
    <source>
        <dbReference type="Proteomes" id="UP000291591"/>
    </source>
</evidence>
<organism evidence="2 3">
    <name type="scientific">Pseudonocardia sediminis</name>
    <dbReference type="NCBI Taxonomy" id="1397368"/>
    <lineage>
        <taxon>Bacteria</taxon>
        <taxon>Bacillati</taxon>
        <taxon>Actinomycetota</taxon>
        <taxon>Actinomycetes</taxon>
        <taxon>Pseudonocardiales</taxon>
        <taxon>Pseudonocardiaceae</taxon>
        <taxon>Pseudonocardia</taxon>
    </lineage>
</organism>
<dbReference type="RefSeq" id="WP_130291199.1">
    <property type="nucleotide sequence ID" value="NZ_SHKL01000001.1"/>
</dbReference>
<feature type="domain" description="Glyoxalase-like" evidence="1">
    <location>
        <begin position="2"/>
        <end position="175"/>
    </location>
</feature>
<dbReference type="AlphaFoldDB" id="A0A4Q7UY63"/>
<proteinExistence type="predicted"/>
<accession>A0A4Q7UY63</accession>
<gene>
    <name evidence="2" type="ORF">EV383_3897</name>
</gene>
<protein>
    <submittedName>
        <fullName evidence="2">Glyoxalase-like protein</fullName>
    </submittedName>
</protein>